<dbReference type="GO" id="GO:0008270">
    <property type="term" value="F:zinc ion binding"/>
    <property type="evidence" value="ECO:0007669"/>
    <property type="project" value="InterPro"/>
</dbReference>
<evidence type="ECO:0000259" key="2">
    <source>
        <dbReference type="Pfam" id="PF02805"/>
    </source>
</evidence>
<gene>
    <name evidence="3" type="ORF">GCM10010873_19880</name>
</gene>
<evidence type="ECO:0000256" key="1">
    <source>
        <dbReference type="ARBA" id="ARBA00023159"/>
    </source>
</evidence>
<dbReference type="InterPro" id="IPR004026">
    <property type="entry name" value="Ada_DNA_repair_Zn-bd"/>
</dbReference>
<organism evidence="3 4">
    <name type="scientific">Cypionkella aquatica</name>
    <dbReference type="NCBI Taxonomy" id="1756042"/>
    <lineage>
        <taxon>Bacteria</taxon>
        <taxon>Pseudomonadati</taxon>
        <taxon>Pseudomonadota</taxon>
        <taxon>Alphaproteobacteria</taxon>
        <taxon>Rhodobacterales</taxon>
        <taxon>Paracoccaceae</taxon>
        <taxon>Cypionkella</taxon>
    </lineage>
</organism>
<keyword evidence="4" id="KW-1185">Reference proteome</keyword>
<name>A0AA37TSM4_9RHOB</name>
<dbReference type="GO" id="GO:0008168">
    <property type="term" value="F:methyltransferase activity"/>
    <property type="evidence" value="ECO:0007669"/>
    <property type="project" value="InterPro"/>
</dbReference>
<dbReference type="InterPro" id="IPR035451">
    <property type="entry name" value="Ada-like_dom_sf"/>
</dbReference>
<dbReference type="GO" id="GO:0003677">
    <property type="term" value="F:DNA binding"/>
    <property type="evidence" value="ECO:0007669"/>
    <property type="project" value="InterPro"/>
</dbReference>
<sequence length="84" mass="9030">MALNGGQMARDQDWADLLAKVARAGFYGVASTGIYCDFGCPSRPPLRKNLRIFVTLAEAEAAGYRRCKRCAARTVPAGTAHKAV</sequence>
<evidence type="ECO:0000313" key="4">
    <source>
        <dbReference type="Proteomes" id="UP001157355"/>
    </source>
</evidence>
<dbReference type="GO" id="GO:0006281">
    <property type="term" value="P:DNA repair"/>
    <property type="evidence" value="ECO:0007669"/>
    <property type="project" value="InterPro"/>
</dbReference>
<protein>
    <recommendedName>
        <fullName evidence="2">Ada DNA repair metal-binding domain-containing protein</fullName>
    </recommendedName>
</protein>
<dbReference type="Gene3D" id="3.40.10.10">
    <property type="entry name" value="DNA Methylphosphotriester Repair Domain"/>
    <property type="match status" value="1"/>
</dbReference>
<evidence type="ECO:0000313" key="3">
    <source>
        <dbReference type="EMBL" id="GLS87014.1"/>
    </source>
</evidence>
<dbReference type="GO" id="GO:0006355">
    <property type="term" value="P:regulation of DNA-templated transcription"/>
    <property type="evidence" value="ECO:0007669"/>
    <property type="project" value="InterPro"/>
</dbReference>
<dbReference type="Pfam" id="PF02805">
    <property type="entry name" value="Ada_Zn_binding"/>
    <property type="match status" value="1"/>
</dbReference>
<comment type="caution">
    <text evidence="3">The sequence shown here is derived from an EMBL/GenBank/DDBJ whole genome shotgun (WGS) entry which is preliminary data.</text>
</comment>
<proteinExistence type="predicted"/>
<dbReference type="SUPFAM" id="SSF57884">
    <property type="entry name" value="Ada DNA repair protein, N-terminal domain (N-Ada 10)"/>
    <property type="match status" value="1"/>
</dbReference>
<dbReference type="Proteomes" id="UP001157355">
    <property type="component" value="Unassembled WGS sequence"/>
</dbReference>
<dbReference type="RefSeq" id="WP_284325196.1">
    <property type="nucleotide sequence ID" value="NZ_BSPP01000007.1"/>
</dbReference>
<reference evidence="3 4" key="1">
    <citation type="journal article" date="2014" name="Int. J. Syst. Evol. Microbiol.">
        <title>Complete genome sequence of Corynebacterium casei LMG S-19264T (=DSM 44701T), isolated from a smear-ripened cheese.</title>
        <authorList>
            <consortium name="US DOE Joint Genome Institute (JGI-PGF)"/>
            <person name="Walter F."/>
            <person name="Albersmeier A."/>
            <person name="Kalinowski J."/>
            <person name="Ruckert C."/>
        </authorList>
    </citation>
    <scope>NUCLEOTIDE SEQUENCE [LARGE SCALE GENOMIC DNA]</scope>
    <source>
        <strain evidence="3 4">NBRC 111766</strain>
    </source>
</reference>
<accession>A0AA37TSM4</accession>
<dbReference type="AlphaFoldDB" id="A0AA37TSM4"/>
<dbReference type="EMBL" id="BSPP01000007">
    <property type="protein sequence ID" value="GLS87014.1"/>
    <property type="molecule type" value="Genomic_DNA"/>
</dbReference>
<feature type="domain" description="Ada DNA repair metal-binding" evidence="2">
    <location>
        <begin position="22"/>
        <end position="71"/>
    </location>
</feature>
<keyword evidence="1" id="KW-0010">Activator</keyword>